<keyword evidence="4" id="KW-1185">Reference proteome</keyword>
<sequence>MPSRRDRSASYSRSRSRSPDRRREREKRRERDRDRSYSPDERRKLPHDASPISESDYFQKSDEFRIWLKDEKGKYFDELSGDKARSYFRKFVKAWNRGKLSSEFFLLIHFLIQAHRNPESLYAGVDSSAIPATSTTSYKWSFASKSSRADEDALRQAKESVGAATYNRAEQSHPSGSASKAGSGKIQGPTLPSAADMQLARETAAEFAEEERRYKRKRDRKEDKDRIEDMVGPKEVGREGMLEKKRAKRENDRAFREKGDEGLEADESTLMGGSDSFHAHIARRDAAKKRFESAREEKANAIRERAKAFNEKESATMAMFQQLAKQRFG</sequence>
<dbReference type="InterPro" id="IPR044688">
    <property type="entry name" value="SCI-1-like"/>
</dbReference>
<evidence type="ECO:0000313" key="3">
    <source>
        <dbReference type="EMBL" id="KAK7051621.1"/>
    </source>
</evidence>
<accession>A0AAW0DKW2</accession>
<proteinExistence type="predicted"/>
<feature type="compositionally biased region" description="Basic and acidic residues" evidence="2">
    <location>
        <begin position="220"/>
        <end position="261"/>
    </location>
</feature>
<evidence type="ECO:0000256" key="1">
    <source>
        <dbReference type="SAM" id="Coils"/>
    </source>
</evidence>
<gene>
    <name evidence="3" type="ORF">VNI00_004600</name>
</gene>
<comment type="caution">
    <text evidence="3">The sequence shown here is derived from an EMBL/GenBank/DDBJ whole genome shotgun (WGS) entry which is preliminary data.</text>
</comment>
<evidence type="ECO:0000313" key="4">
    <source>
        <dbReference type="Proteomes" id="UP001383192"/>
    </source>
</evidence>
<keyword evidence="1" id="KW-0175">Coiled coil</keyword>
<dbReference type="PANTHER" id="PTHR34117">
    <property type="entry name" value="STYLE CELL-CYCLE INHIBITOR 1"/>
    <property type="match status" value="1"/>
</dbReference>
<feature type="compositionally biased region" description="Basic and acidic residues" evidence="2">
    <location>
        <begin position="17"/>
        <end position="47"/>
    </location>
</feature>
<dbReference type="Proteomes" id="UP001383192">
    <property type="component" value="Unassembled WGS sequence"/>
</dbReference>
<feature type="compositionally biased region" description="Low complexity" evidence="2">
    <location>
        <begin position="175"/>
        <end position="184"/>
    </location>
</feature>
<reference evidence="3 4" key="1">
    <citation type="submission" date="2024-01" db="EMBL/GenBank/DDBJ databases">
        <title>A draft genome for a cacao thread blight-causing isolate of Paramarasmius palmivorus.</title>
        <authorList>
            <person name="Baruah I.K."/>
            <person name="Bukari Y."/>
            <person name="Amoako-Attah I."/>
            <person name="Meinhardt L.W."/>
            <person name="Bailey B.A."/>
            <person name="Cohen S.P."/>
        </authorList>
    </citation>
    <scope>NUCLEOTIDE SEQUENCE [LARGE SCALE GENOMIC DNA]</scope>
    <source>
        <strain evidence="3 4">GH-12</strain>
    </source>
</reference>
<protein>
    <submittedName>
        <fullName evidence="3">Uncharacterized protein</fullName>
    </submittedName>
</protein>
<dbReference type="PANTHER" id="PTHR34117:SF1">
    <property type="entry name" value="STYLE CELL-CYCLE INHIBITOR 1"/>
    <property type="match status" value="1"/>
</dbReference>
<feature type="region of interest" description="Disordered" evidence="2">
    <location>
        <begin position="1"/>
        <end position="56"/>
    </location>
</feature>
<name>A0AAW0DKW2_9AGAR</name>
<evidence type="ECO:0000256" key="2">
    <source>
        <dbReference type="SAM" id="MobiDB-lite"/>
    </source>
</evidence>
<organism evidence="3 4">
    <name type="scientific">Paramarasmius palmivorus</name>
    <dbReference type="NCBI Taxonomy" id="297713"/>
    <lineage>
        <taxon>Eukaryota</taxon>
        <taxon>Fungi</taxon>
        <taxon>Dikarya</taxon>
        <taxon>Basidiomycota</taxon>
        <taxon>Agaricomycotina</taxon>
        <taxon>Agaricomycetes</taxon>
        <taxon>Agaricomycetidae</taxon>
        <taxon>Agaricales</taxon>
        <taxon>Marasmiineae</taxon>
        <taxon>Marasmiaceae</taxon>
        <taxon>Paramarasmius</taxon>
    </lineage>
</organism>
<dbReference type="AlphaFoldDB" id="A0AAW0DKW2"/>
<feature type="coiled-coil region" evidence="1">
    <location>
        <begin position="284"/>
        <end position="311"/>
    </location>
</feature>
<feature type="region of interest" description="Disordered" evidence="2">
    <location>
        <begin position="151"/>
        <end position="276"/>
    </location>
</feature>
<dbReference type="EMBL" id="JAYKXP010000012">
    <property type="protein sequence ID" value="KAK7051621.1"/>
    <property type="molecule type" value="Genomic_DNA"/>
</dbReference>